<organism evidence="1 2">
    <name type="scientific">Vibrio parahaemolyticus</name>
    <dbReference type="NCBI Taxonomy" id="670"/>
    <lineage>
        <taxon>Bacteria</taxon>
        <taxon>Pseudomonadati</taxon>
        <taxon>Pseudomonadota</taxon>
        <taxon>Gammaproteobacteria</taxon>
        <taxon>Vibrionales</taxon>
        <taxon>Vibrionaceae</taxon>
        <taxon>Vibrio</taxon>
    </lineage>
</organism>
<gene>
    <name evidence="1" type="ORF">IB292_21830</name>
</gene>
<dbReference type="AlphaFoldDB" id="A0A9Q3UIA1"/>
<name>A0A9Q3UIA1_VIBPH</name>
<comment type="caution">
    <text evidence="1">The sequence shown here is derived from an EMBL/GenBank/DDBJ whole genome shotgun (WGS) entry which is preliminary data.</text>
</comment>
<accession>A0A9Q3UIA1</accession>
<evidence type="ECO:0000313" key="2">
    <source>
        <dbReference type="Proteomes" id="UP000726777"/>
    </source>
</evidence>
<sequence length="158" mass="18143">MNDIQTLDAVKKQYNNQLLKFVESASLQEINHLSNAIHHGASTQSCGHWEKEQNTFTSCDNENCQMLAECLEIVATLPKPDGRPEFLDFNFDGNTEEEKEKQTKRQIRQQYCQELPTSLSHDRHCRIEQALLAIPDSAWSSVDELSIQVEQHIKESID</sequence>
<reference evidence="1" key="1">
    <citation type="submission" date="2020-09" db="EMBL/GenBank/DDBJ databases">
        <title>Genome sequence of Vibrio parahaemolyticus isolates.</title>
        <authorList>
            <person name="Hammerl J.A."/>
            <person name="Strauch E."/>
        </authorList>
    </citation>
    <scope>NUCLEOTIDE SEQUENCE</scope>
    <source>
        <strain evidence="1">17-VB00146</strain>
    </source>
</reference>
<dbReference type="RefSeq" id="WP_228085938.1">
    <property type="nucleotide sequence ID" value="NZ_JACVHL010000029.1"/>
</dbReference>
<protein>
    <submittedName>
        <fullName evidence="1">Uncharacterized protein</fullName>
    </submittedName>
</protein>
<dbReference type="Proteomes" id="UP000726777">
    <property type="component" value="Unassembled WGS sequence"/>
</dbReference>
<evidence type="ECO:0000313" key="1">
    <source>
        <dbReference type="EMBL" id="MCC3807664.1"/>
    </source>
</evidence>
<dbReference type="EMBL" id="JACVHL010000029">
    <property type="protein sequence ID" value="MCC3807664.1"/>
    <property type="molecule type" value="Genomic_DNA"/>
</dbReference>
<proteinExistence type="predicted"/>